<feature type="region of interest" description="Disordered" evidence="1">
    <location>
        <begin position="1"/>
        <end position="80"/>
    </location>
</feature>
<dbReference type="EMBL" id="CAJVQB010003685">
    <property type="protein sequence ID" value="CAG8615041.1"/>
    <property type="molecule type" value="Genomic_DNA"/>
</dbReference>
<feature type="compositionally biased region" description="Polar residues" evidence="1">
    <location>
        <begin position="19"/>
        <end position="35"/>
    </location>
</feature>
<evidence type="ECO:0000313" key="3">
    <source>
        <dbReference type="Proteomes" id="UP000789901"/>
    </source>
</evidence>
<dbReference type="Gene3D" id="2.40.70.10">
    <property type="entry name" value="Acid Proteases"/>
    <property type="match status" value="1"/>
</dbReference>
<protein>
    <submittedName>
        <fullName evidence="2">17897_t:CDS:1</fullName>
    </submittedName>
</protein>
<gene>
    <name evidence="2" type="ORF">GMARGA_LOCUS7550</name>
</gene>
<dbReference type="CDD" id="cd00303">
    <property type="entry name" value="retropepsin_like"/>
    <property type="match status" value="1"/>
</dbReference>
<keyword evidence="3" id="KW-1185">Reference proteome</keyword>
<proteinExistence type="predicted"/>
<dbReference type="Pfam" id="PF08284">
    <property type="entry name" value="RVP_2"/>
    <property type="match status" value="1"/>
</dbReference>
<organism evidence="2 3">
    <name type="scientific">Gigaspora margarita</name>
    <dbReference type="NCBI Taxonomy" id="4874"/>
    <lineage>
        <taxon>Eukaryota</taxon>
        <taxon>Fungi</taxon>
        <taxon>Fungi incertae sedis</taxon>
        <taxon>Mucoromycota</taxon>
        <taxon>Glomeromycotina</taxon>
        <taxon>Glomeromycetes</taxon>
        <taxon>Diversisporales</taxon>
        <taxon>Gigasporaceae</taxon>
        <taxon>Gigaspora</taxon>
    </lineage>
</organism>
<comment type="caution">
    <text evidence="2">The sequence shown here is derived from an EMBL/GenBank/DDBJ whole genome shotgun (WGS) entry which is preliminary data.</text>
</comment>
<dbReference type="SUPFAM" id="SSF50630">
    <property type="entry name" value="Acid proteases"/>
    <property type="match status" value="1"/>
</dbReference>
<evidence type="ECO:0000313" key="2">
    <source>
        <dbReference type="EMBL" id="CAG8615041.1"/>
    </source>
</evidence>
<name>A0ABN7UMR7_GIGMA</name>
<dbReference type="Proteomes" id="UP000789901">
    <property type="component" value="Unassembled WGS sequence"/>
</dbReference>
<reference evidence="2 3" key="1">
    <citation type="submission" date="2021-06" db="EMBL/GenBank/DDBJ databases">
        <authorList>
            <person name="Kallberg Y."/>
            <person name="Tangrot J."/>
            <person name="Rosling A."/>
        </authorList>
    </citation>
    <scope>NUCLEOTIDE SEQUENCE [LARGE SCALE GENOMIC DNA]</scope>
    <source>
        <strain evidence="2 3">120-4 pot B 10/14</strain>
    </source>
</reference>
<sequence length="257" mass="28836">MAREYFNLNNTRHNENRNSLATVSQTNAQINNNKSAPLEGESMQPSKNPPPTELMKVYTAKRRKDNSGKPVEVEDPLGTENAKVEADKENGYNICTTILSSLNMRRKALKVLQYGRSVKAKFAEFCLNRNDDQYTMSIYCKAQVNGELIILILNSGSSDCIVSAGFLKKASIQIVRLLTVMIVGVHGKQKKLIGEIDQFSITVSGKTITSQAVVSEAGNYVVIVENNWMRKARAQLDWEAYKLMIREGNKKIRVLME</sequence>
<dbReference type="InterPro" id="IPR021109">
    <property type="entry name" value="Peptidase_aspartic_dom_sf"/>
</dbReference>
<accession>A0ABN7UMR7</accession>
<evidence type="ECO:0000256" key="1">
    <source>
        <dbReference type="SAM" id="MobiDB-lite"/>
    </source>
</evidence>